<dbReference type="GO" id="GO:0000981">
    <property type="term" value="F:DNA-binding transcription factor activity, RNA polymerase II-specific"/>
    <property type="evidence" value="ECO:0007669"/>
    <property type="project" value="InterPro"/>
</dbReference>
<dbReference type="eggNOG" id="ENOG502SNKW">
    <property type="taxonomic scope" value="Eukaryota"/>
</dbReference>
<dbReference type="AlphaFoldDB" id="M3B411"/>
<evidence type="ECO:0000256" key="2">
    <source>
        <dbReference type="SAM" id="MobiDB-lite"/>
    </source>
</evidence>
<feature type="domain" description="Zn(2)-C6 fungal-type" evidence="3">
    <location>
        <begin position="10"/>
        <end position="37"/>
    </location>
</feature>
<gene>
    <name evidence="4" type="ORF">SEPMUDRAFT_148202</name>
</gene>
<dbReference type="EMBL" id="KB456262">
    <property type="protein sequence ID" value="EMF14507.1"/>
    <property type="molecule type" value="Genomic_DNA"/>
</dbReference>
<evidence type="ECO:0000256" key="1">
    <source>
        <dbReference type="ARBA" id="ARBA00023242"/>
    </source>
</evidence>
<dbReference type="OrthoDB" id="2991872at2759"/>
<dbReference type="GO" id="GO:0008270">
    <property type="term" value="F:zinc ion binding"/>
    <property type="evidence" value="ECO:0007669"/>
    <property type="project" value="InterPro"/>
</dbReference>
<dbReference type="Proteomes" id="UP000016931">
    <property type="component" value="Unassembled WGS sequence"/>
</dbReference>
<keyword evidence="1" id="KW-0539">Nucleus</keyword>
<accession>M3B411</accession>
<dbReference type="Gene3D" id="4.10.240.10">
    <property type="entry name" value="Zn(2)-C6 fungal-type DNA-binding domain"/>
    <property type="match status" value="1"/>
</dbReference>
<dbReference type="Pfam" id="PF00172">
    <property type="entry name" value="Zn_clus"/>
    <property type="match status" value="1"/>
</dbReference>
<dbReference type="SUPFAM" id="SSF57701">
    <property type="entry name" value="Zn2/Cys6 DNA-binding domain"/>
    <property type="match status" value="1"/>
</dbReference>
<sequence>MVYRGKPSAGCENCRKAKKKCSLGSPCLRCIKLKKACGGYRDVSQLQIQDESAAVILKANKQGPRASGSSKSPVAAPVVRATSLHGKSTPETPGSSTATSEISLPPSSAADSLSHKRSRPTLVDLDATEAVEINAPGGTFLTFTMKPTPEDLGSNYFFSNFTSDNGHWSVLRNYEKRAELNPLLGFAMKACGLAALDNVHGVQMGRSYSRMLYAQALTLLNKALRDPRQCKSDESLIAVAMLGYFENITCDSKESIASWKAHIQGATQLLKLRGKAQFNSAFGRMLFRENRAQFLIRCIWDDLEPPAFLIDWEDDLRRLSDELQWIGPADELTMLTFEFAQLRYELRVRKVSYNDAIATASDIEMRMSQWAAELMKTNPFWQYRQVEVPDSPEVWNGQCHIYNGHPTASVWGTYRNVRIMVTRTQEFLIRRLALSPEQKERQLSYLKSVRRQMTDEICMGIPSQLGHGPTNNSKHILITAYSSIWPLFFAGTCALERIGPGLWSTALQDMTPSQEASTSAALAQAMWIIGRMEHISRIVGLKWAEGVAATLRGDFAMHEELLPEGGPPHGAHVPMFWLERMAEMRRNREPGWLKKVQEGGPGPRVTMEENAPLSTGLMAGAYPKGLWKGRVQVDEKTKKYRNNSMNISSIINP</sequence>
<feature type="compositionally biased region" description="Low complexity" evidence="2">
    <location>
        <begin position="103"/>
        <end position="112"/>
    </location>
</feature>
<dbReference type="HOGENOM" id="CLU_013866_5_1_1"/>
<dbReference type="PROSITE" id="PS50048">
    <property type="entry name" value="ZN2_CY6_FUNGAL_2"/>
    <property type="match status" value="1"/>
</dbReference>
<dbReference type="OMA" id="SAGCENC"/>
<name>M3B411_SPHMS</name>
<reference evidence="4 5" key="1">
    <citation type="journal article" date="2012" name="PLoS Pathog.">
        <title>Diverse lifestyles and strategies of plant pathogenesis encoded in the genomes of eighteen Dothideomycetes fungi.</title>
        <authorList>
            <person name="Ohm R.A."/>
            <person name="Feau N."/>
            <person name="Henrissat B."/>
            <person name="Schoch C.L."/>
            <person name="Horwitz B.A."/>
            <person name="Barry K.W."/>
            <person name="Condon B.J."/>
            <person name="Copeland A.C."/>
            <person name="Dhillon B."/>
            <person name="Glaser F."/>
            <person name="Hesse C.N."/>
            <person name="Kosti I."/>
            <person name="LaButti K."/>
            <person name="Lindquist E.A."/>
            <person name="Lucas S."/>
            <person name="Salamov A.A."/>
            <person name="Bradshaw R.E."/>
            <person name="Ciuffetti L."/>
            <person name="Hamelin R.C."/>
            <person name="Kema G.H.J."/>
            <person name="Lawrence C."/>
            <person name="Scott J.A."/>
            <person name="Spatafora J.W."/>
            <person name="Turgeon B.G."/>
            <person name="de Wit P.J.G.M."/>
            <person name="Zhong S."/>
            <person name="Goodwin S.B."/>
            <person name="Grigoriev I.V."/>
        </authorList>
    </citation>
    <scope>NUCLEOTIDE SEQUENCE [LARGE SCALE GENOMIC DNA]</scope>
    <source>
        <strain evidence="4 5">SO2202</strain>
    </source>
</reference>
<dbReference type="GeneID" id="27901908"/>
<dbReference type="InterPro" id="IPR001138">
    <property type="entry name" value="Zn2Cys6_DnaBD"/>
</dbReference>
<evidence type="ECO:0000313" key="5">
    <source>
        <dbReference type="Proteomes" id="UP000016931"/>
    </source>
</evidence>
<organism evidence="4 5">
    <name type="scientific">Sphaerulina musiva (strain SO2202)</name>
    <name type="common">Poplar stem canker fungus</name>
    <name type="synonym">Septoria musiva</name>
    <dbReference type="NCBI Taxonomy" id="692275"/>
    <lineage>
        <taxon>Eukaryota</taxon>
        <taxon>Fungi</taxon>
        <taxon>Dikarya</taxon>
        <taxon>Ascomycota</taxon>
        <taxon>Pezizomycotina</taxon>
        <taxon>Dothideomycetes</taxon>
        <taxon>Dothideomycetidae</taxon>
        <taxon>Mycosphaerellales</taxon>
        <taxon>Mycosphaerellaceae</taxon>
        <taxon>Sphaerulina</taxon>
    </lineage>
</organism>
<dbReference type="PANTHER" id="PTHR38791">
    <property type="entry name" value="ZN(II)2CYS6 TRANSCRIPTION FACTOR (EUROFUNG)-RELATED-RELATED"/>
    <property type="match status" value="1"/>
</dbReference>
<dbReference type="PROSITE" id="PS00463">
    <property type="entry name" value="ZN2_CY6_FUNGAL_1"/>
    <property type="match status" value="1"/>
</dbReference>
<keyword evidence="5" id="KW-1185">Reference proteome</keyword>
<dbReference type="Pfam" id="PF11951">
    <property type="entry name" value="Fungal_trans_2"/>
    <property type="match status" value="1"/>
</dbReference>
<protein>
    <recommendedName>
        <fullName evidence="3">Zn(2)-C6 fungal-type domain-containing protein</fullName>
    </recommendedName>
</protein>
<dbReference type="CDD" id="cd00067">
    <property type="entry name" value="GAL4"/>
    <property type="match status" value="1"/>
</dbReference>
<dbReference type="SMART" id="SM00066">
    <property type="entry name" value="GAL4"/>
    <property type="match status" value="1"/>
</dbReference>
<evidence type="ECO:0000259" key="3">
    <source>
        <dbReference type="PROSITE" id="PS50048"/>
    </source>
</evidence>
<dbReference type="STRING" id="692275.M3B411"/>
<dbReference type="InterPro" id="IPR021858">
    <property type="entry name" value="Fun_TF"/>
</dbReference>
<proteinExistence type="predicted"/>
<feature type="region of interest" description="Disordered" evidence="2">
    <location>
        <begin position="83"/>
        <end position="117"/>
    </location>
</feature>
<dbReference type="InterPro" id="IPR036864">
    <property type="entry name" value="Zn2-C6_fun-type_DNA-bd_sf"/>
</dbReference>
<dbReference type="RefSeq" id="XP_016762628.1">
    <property type="nucleotide sequence ID" value="XM_016904771.1"/>
</dbReference>
<evidence type="ECO:0000313" key="4">
    <source>
        <dbReference type="EMBL" id="EMF14507.1"/>
    </source>
</evidence>
<feature type="compositionally biased region" description="Polar residues" evidence="2">
    <location>
        <begin position="85"/>
        <end position="102"/>
    </location>
</feature>
<dbReference type="InterPro" id="IPR053175">
    <property type="entry name" value="DHMBA_Reg_Transcription_Factor"/>
</dbReference>